<dbReference type="InterPro" id="IPR019756">
    <property type="entry name" value="Pept_S26A_signal_pept_1_Ser-AS"/>
</dbReference>
<dbReference type="GO" id="GO:0004252">
    <property type="term" value="F:serine-type endopeptidase activity"/>
    <property type="evidence" value="ECO:0007669"/>
    <property type="project" value="InterPro"/>
</dbReference>
<sequence length="224" mass="25176">MADKDFRKLKRWELIEIIEGLQKDLQETTEENDGNKDKKIELDVALQSIRAEQAHREKKQHLFSALGILLVVAAISVLIATRLVPVLQVSGKSMEPALENGELVVIKKTTKIKQGDIIGFYYQSKILVKRVIGTAGDYIDIDEDGNVYVNGEKLDEPYAIKKDLGECDIDFPYQVPEGKYFVMGDHRSVSVDSRSSAIGCVAEDQIIGKVAFRFWPLSKMGFLK</sequence>
<dbReference type="CDD" id="cd06530">
    <property type="entry name" value="S26_SPase_I"/>
    <property type="match status" value="1"/>
</dbReference>
<keyword evidence="8" id="KW-1133">Transmembrane helix</keyword>
<dbReference type="PROSITE" id="PS00761">
    <property type="entry name" value="SPASE_I_3"/>
    <property type="match status" value="1"/>
</dbReference>
<dbReference type="GO" id="GO:0009003">
    <property type="term" value="F:signal peptidase activity"/>
    <property type="evidence" value="ECO:0007669"/>
    <property type="project" value="UniProtKB-EC"/>
</dbReference>
<dbReference type="PROSITE" id="PS00501">
    <property type="entry name" value="SPASE_I_1"/>
    <property type="match status" value="1"/>
</dbReference>
<keyword evidence="5 8" id="KW-0645">Protease</keyword>
<dbReference type="InterPro" id="IPR019533">
    <property type="entry name" value="Peptidase_S26"/>
</dbReference>
<dbReference type="RefSeq" id="WP_227701174.1">
    <property type="nucleotide sequence ID" value="NZ_JAJEQW010000001.1"/>
</dbReference>
<comment type="caution">
    <text evidence="10">The sequence shown here is derived from an EMBL/GenBank/DDBJ whole genome shotgun (WGS) entry which is preliminary data.</text>
</comment>
<proteinExistence type="inferred from homology"/>
<comment type="subcellular location">
    <subcellularLocation>
        <location evidence="2">Cell membrane</location>
        <topology evidence="2">Single-pass type II membrane protein</topology>
    </subcellularLocation>
    <subcellularLocation>
        <location evidence="8">Membrane</location>
        <topology evidence="8">Single-pass type II membrane protein</topology>
    </subcellularLocation>
</comment>
<keyword evidence="8" id="KW-0812">Transmembrane</keyword>
<evidence type="ECO:0000256" key="1">
    <source>
        <dbReference type="ARBA" id="ARBA00000677"/>
    </source>
</evidence>
<name>A0AAW4WD90_9FIRM</name>
<dbReference type="GO" id="GO:0006465">
    <property type="term" value="P:signal peptide processing"/>
    <property type="evidence" value="ECO:0007669"/>
    <property type="project" value="InterPro"/>
</dbReference>
<feature type="active site" evidence="7">
    <location>
        <position position="129"/>
    </location>
</feature>
<evidence type="ECO:0000256" key="5">
    <source>
        <dbReference type="ARBA" id="ARBA00022670"/>
    </source>
</evidence>
<dbReference type="EMBL" id="JAJEQW010000001">
    <property type="protein sequence ID" value="MCC2240685.1"/>
    <property type="molecule type" value="Genomic_DNA"/>
</dbReference>
<evidence type="ECO:0000313" key="11">
    <source>
        <dbReference type="Proteomes" id="UP001198893"/>
    </source>
</evidence>
<protein>
    <recommendedName>
        <fullName evidence="4 8">Signal peptidase I</fullName>
        <ecNumber evidence="4 8">3.4.21.89</ecNumber>
    </recommendedName>
</protein>
<evidence type="ECO:0000256" key="6">
    <source>
        <dbReference type="ARBA" id="ARBA00022801"/>
    </source>
</evidence>
<organism evidence="10 11">
    <name type="scientific">Roseburia amylophila</name>
    <dbReference type="NCBI Taxonomy" id="2981794"/>
    <lineage>
        <taxon>Bacteria</taxon>
        <taxon>Bacillati</taxon>
        <taxon>Bacillota</taxon>
        <taxon>Clostridia</taxon>
        <taxon>Lachnospirales</taxon>
        <taxon>Lachnospiraceae</taxon>
        <taxon>Roseburia</taxon>
    </lineage>
</organism>
<keyword evidence="8" id="KW-0472">Membrane</keyword>
<evidence type="ECO:0000313" key="10">
    <source>
        <dbReference type="EMBL" id="MCC2240685.1"/>
    </source>
</evidence>
<evidence type="ECO:0000256" key="8">
    <source>
        <dbReference type="RuleBase" id="RU362042"/>
    </source>
</evidence>
<dbReference type="EC" id="3.4.21.89" evidence="4 8"/>
<dbReference type="InterPro" id="IPR036286">
    <property type="entry name" value="LexA/Signal_pep-like_sf"/>
</dbReference>
<dbReference type="Pfam" id="PF10502">
    <property type="entry name" value="Peptidase_S26"/>
    <property type="match status" value="1"/>
</dbReference>
<evidence type="ECO:0000256" key="4">
    <source>
        <dbReference type="ARBA" id="ARBA00013208"/>
    </source>
</evidence>
<comment type="similarity">
    <text evidence="3 8">Belongs to the peptidase S26 family.</text>
</comment>
<dbReference type="AlphaFoldDB" id="A0AAW4WD90"/>
<dbReference type="PANTHER" id="PTHR43390:SF1">
    <property type="entry name" value="CHLOROPLAST PROCESSING PEPTIDASE"/>
    <property type="match status" value="1"/>
</dbReference>
<dbReference type="PANTHER" id="PTHR43390">
    <property type="entry name" value="SIGNAL PEPTIDASE I"/>
    <property type="match status" value="1"/>
</dbReference>
<dbReference type="Proteomes" id="UP001198893">
    <property type="component" value="Unassembled WGS sequence"/>
</dbReference>
<evidence type="ECO:0000256" key="2">
    <source>
        <dbReference type="ARBA" id="ARBA00004401"/>
    </source>
</evidence>
<dbReference type="NCBIfam" id="TIGR02227">
    <property type="entry name" value="sigpep_I_bact"/>
    <property type="match status" value="1"/>
</dbReference>
<feature type="transmembrane region" description="Helical" evidence="8">
    <location>
        <begin position="62"/>
        <end position="84"/>
    </location>
</feature>
<dbReference type="GO" id="GO:0005886">
    <property type="term" value="C:plasma membrane"/>
    <property type="evidence" value="ECO:0007669"/>
    <property type="project" value="UniProtKB-SubCell"/>
</dbReference>
<gene>
    <name evidence="10" type="primary">lepB</name>
    <name evidence="10" type="ORF">LKD47_00015</name>
</gene>
<keyword evidence="6 8" id="KW-0378">Hydrolase</keyword>
<dbReference type="InterPro" id="IPR000223">
    <property type="entry name" value="Pept_S26A_signal_pept_1"/>
</dbReference>
<evidence type="ECO:0000259" key="9">
    <source>
        <dbReference type="Pfam" id="PF10502"/>
    </source>
</evidence>
<feature type="domain" description="Peptidase S26" evidence="9">
    <location>
        <begin position="68"/>
        <end position="215"/>
    </location>
</feature>
<feature type="active site" evidence="7">
    <location>
        <position position="93"/>
    </location>
</feature>
<evidence type="ECO:0000256" key="7">
    <source>
        <dbReference type="PIRSR" id="PIRSR600223-1"/>
    </source>
</evidence>
<dbReference type="InterPro" id="IPR019758">
    <property type="entry name" value="Pept_S26A_signal_pept_1_CS"/>
</dbReference>
<comment type="catalytic activity">
    <reaction evidence="1 8">
        <text>Cleavage of hydrophobic, N-terminal signal or leader sequences from secreted and periplasmic proteins.</text>
        <dbReference type="EC" id="3.4.21.89"/>
    </reaction>
</comment>
<evidence type="ECO:0000256" key="3">
    <source>
        <dbReference type="ARBA" id="ARBA00009370"/>
    </source>
</evidence>
<dbReference type="SUPFAM" id="SSF51306">
    <property type="entry name" value="LexA/Signal peptidase"/>
    <property type="match status" value="1"/>
</dbReference>
<reference evidence="10" key="1">
    <citation type="submission" date="2021-10" db="EMBL/GenBank/DDBJ databases">
        <title>Anaerobic single-cell dispensing facilitates the cultivation of human gut bacteria.</title>
        <authorList>
            <person name="Afrizal A."/>
        </authorList>
    </citation>
    <scope>NUCLEOTIDE SEQUENCE</scope>
    <source>
        <strain evidence="10">CLA-AA-H204</strain>
    </source>
</reference>
<accession>A0AAW4WD90</accession>
<dbReference type="PRINTS" id="PR00727">
    <property type="entry name" value="LEADERPTASE"/>
</dbReference>
<dbReference type="Gene3D" id="2.10.109.10">
    <property type="entry name" value="Umud Fragment, subunit A"/>
    <property type="match status" value="1"/>
</dbReference>